<dbReference type="Pfam" id="PF00628">
    <property type="entry name" value="PHD"/>
    <property type="match status" value="1"/>
</dbReference>
<dbReference type="PANTHER" id="PTHR10333">
    <property type="entry name" value="INHIBITOR OF GROWTH PROTEIN"/>
    <property type="match status" value="1"/>
</dbReference>
<gene>
    <name evidence="11" type="ORF">EJ02DRAFT_329342</name>
</gene>
<dbReference type="InterPro" id="IPR028651">
    <property type="entry name" value="ING_fam"/>
</dbReference>
<evidence type="ECO:0000256" key="6">
    <source>
        <dbReference type="ARBA" id="ARBA00022853"/>
    </source>
</evidence>
<dbReference type="PROSITE" id="PS01359">
    <property type="entry name" value="ZF_PHD_1"/>
    <property type="match status" value="1"/>
</dbReference>
<evidence type="ECO:0000256" key="2">
    <source>
        <dbReference type="ARBA" id="ARBA00010210"/>
    </source>
</evidence>
<evidence type="ECO:0000256" key="8">
    <source>
        <dbReference type="PIRSR" id="PIRSR628651-51"/>
    </source>
</evidence>
<feature type="binding site" evidence="8">
    <location>
        <position position="251"/>
    </location>
    <ligand>
        <name>Zn(2+)</name>
        <dbReference type="ChEBI" id="CHEBI:29105"/>
        <label>1</label>
    </ligand>
</feature>
<dbReference type="GO" id="GO:0008270">
    <property type="term" value="F:zinc ion binding"/>
    <property type="evidence" value="ECO:0007669"/>
    <property type="project" value="UniProtKB-KW"/>
</dbReference>
<dbReference type="InterPro" id="IPR019786">
    <property type="entry name" value="Zinc_finger_PHD-type_CS"/>
</dbReference>
<evidence type="ECO:0000256" key="1">
    <source>
        <dbReference type="ARBA" id="ARBA00004123"/>
    </source>
</evidence>
<protein>
    <recommendedName>
        <fullName evidence="10">Zinc finger PHD-type domain-containing protein</fullName>
    </recommendedName>
</protein>
<feature type="binding site" evidence="8">
    <location>
        <position position="263"/>
    </location>
    <ligand>
        <name>Zn(2+)</name>
        <dbReference type="ChEBI" id="CHEBI:29105"/>
        <label>2</label>
    </ligand>
</feature>
<organism evidence="11 12">
    <name type="scientific">Clathrospora elynae</name>
    <dbReference type="NCBI Taxonomy" id="706981"/>
    <lineage>
        <taxon>Eukaryota</taxon>
        <taxon>Fungi</taxon>
        <taxon>Dikarya</taxon>
        <taxon>Ascomycota</taxon>
        <taxon>Pezizomycotina</taxon>
        <taxon>Dothideomycetes</taxon>
        <taxon>Pleosporomycetidae</taxon>
        <taxon>Pleosporales</taxon>
        <taxon>Diademaceae</taxon>
        <taxon>Clathrospora</taxon>
    </lineage>
</organism>
<feature type="binding site" evidence="8">
    <location>
        <position position="274"/>
    </location>
    <ligand>
        <name>Zn(2+)</name>
        <dbReference type="ChEBI" id="CHEBI:29105"/>
        <label>1</label>
    </ligand>
</feature>
<evidence type="ECO:0000256" key="3">
    <source>
        <dbReference type="ARBA" id="ARBA00022723"/>
    </source>
</evidence>
<feature type="binding site" evidence="8">
    <location>
        <position position="249"/>
    </location>
    <ligand>
        <name>Zn(2+)</name>
        <dbReference type="ChEBI" id="CHEBI:29105"/>
        <label>1</label>
    </ligand>
</feature>
<reference evidence="11" key="1">
    <citation type="journal article" date="2020" name="Stud. Mycol.">
        <title>101 Dothideomycetes genomes: a test case for predicting lifestyles and emergence of pathogens.</title>
        <authorList>
            <person name="Haridas S."/>
            <person name="Albert R."/>
            <person name="Binder M."/>
            <person name="Bloem J."/>
            <person name="Labutti K."/>
            <person name="Salamov A."/>
            <person name="Andreopoulos B."/>
            <person name="Baker S."/>
            <person name="Barry K."/>
            <person name="Bills G."/>
            <person name="Bluhm B."/>
            <person name="Cannon C."/>
            <person name="Castanera R."/>
            <person name="Culley D."/>
            <person name="Daum C."/>
            <person name="Ezra D."/>
            <person name="Gonzalez J."/>
            <person name="Henrissat B."/>
            <person name="Kuo A."/>
            <person name="Liang C."/>
            <person name="Lipzen A."/>
            <person name="Lutzoni F."/>
            <person name="Magnuson J."/>
            <person name="Mondo S."/>
            <person name="Nolan M."/>
            <person name="Ohm R."/>
            <person name="Pangilinan J."/>
            <person name="Park H.-J."/>
            <person name="Ramirez L."/>
            <person name="Alfaro M."/>
            <person name="Sun H."/>
            <person name="Tritt A."/>
            <person name="Yoshinaga Y."/>
            <person name="Zwiers L.-H."/>
            <person name="Turgeon B."/>
            <person name="Goodwin S."/>
            <person name="Spatafora J."/>
            <person name="Crous P."/>
            <person name="Grigoriev I."/>
        </authorList>
    </citation>
    <scope>NUCLEOTIDE SEQUENCE</scope>
    <source>
        <strain evidence="11">CBS 161.51</strain>
    </source>
</reference>
<evidence type="ECO:0000313" key="11">
    <source>
        <dbReference type="EMBL" id="KAF1945162.1"/>
    </source>
</evidence>
<keyword evidence="4" id="KW-0863">Zinc-finger</keyword>
<sequence>LVAIASDWNSAYEALRIHAAGQIDVKATWGASKGLATKNMYEILDSKNMVKLRYDMDAIVASGKDADGTTIWERLKEPVVASPPIHYGLYVEIYPNDEYNKEEFFAGGYKSLGEASHAMKMSATAFLNGHSGAQMMDRCIELVDERGKVGQRYIIRDGRWRAGGFVKEEDWVGRVARPRPGVHGATPPLSSPSNGQDDLQDSPLGSESAALLQKDAQSELDAASPELHGTRSSTGMSRAQTPNGIPLWCSCRLPDDGSLMIECENFNCAIAWFHGRCVGIRVAPAEDGVWFCPACR</sequence>
<dbReference type="AlphaFoldDB" id="A0A6A5SZP8"/>
<dbReference type="InterPro" id="IPR001965">
    <property type="entry name" value="Znf_PHD"/>
</dbReference>
<comment type="similarity">
    <text evidence="2">Belongs to the ING family.</text>
</comment>
<name>A0A6A5SZP8_9PLEO</name>
<feature type="binding site" evidence="8">
    <location>
        <position position="277"/>
    </location>
    <ligand>
        <name>Zn(2+)</name>
        <dbReference type="ChEBI" id="CHEBI:29105"/>
        <label>1</label>
    </ligand>
</feature>
<dbReference type="OrthoDB" id="5417730at2759"/>
<feature type="domain" description="Zinc finger PHD-type" evidence="10">
    <location>
        <begin position="248"/>
        <end position="296"/>
    </location>
</feature>
<keyword evidence="7" id="KW-0539">Nucleus</keyword>
<dbReference type="Gene3D" id="3.30.40.10">
    <property type="entry name" value="Zinc/RING finger domain, C3HC4 (zinc finger)"/>
    <property type="match status" value="1"/>
</dbReference>
<keyword evidence="3 8" id="KW-0479">Metal-binding</keyword>
<dbReference type="InterPro" id="IPR011011">
    <property type="entry name" value="Znf_FYVE_PHD"/>
</dbReference>
<dbReference type="GO" id="GO:0006325">
    <property type="term" value="P:chromatin organization"/>
    <property type="evidence" value="ECO:0007669"/>
    <property type="project" value="UniProtKB-KW"/>
</dbReference>
<feature type="binding site" evidence="8">
    <location>
        <position position="292"/>
    </location>
    <ligand>
        <name>Zn(2+)</name>
        <dbReference type="ChEBI" id="CHEBI:29105"/>
        <label>2</label>
    </ligand>
</feature>
<feature type="region of interest" description="Disordered" evidence="9">
    <location>
        <begin position="177"/>
        <end position="239"/>
    </location>
</feature>
<feature type="non-terminal residue" evidence="11">
    <location>
        <position position="296"/>
    </location>
</feature>
<evidence type="ECO:0000256" key="5">
    <source>
        <dbReference type="ARBA" id="ARBA00022833"/>
    </source>
</evidence>
<dbReference type="SUPFAM" id="SSF57903">
    <property type="entry name" value="FYVE/PHD zinc finger"/>
    <property type="match status" value="1"/>
</dbReference>
<dbReference type="GO" id="GO:0005634">
    <property type="term" value="C:nucleus"/>
    <property type="evidence" value="ECO:0007669"/>
    <property type="project" value="UniProtKB-SubCell"/>
</dbReference>
<evidence type="ECO:0000256" key="7">
    <source>
        <dbReference type="ARBA" id="ARBA00023242"/>
    </source>
</evidence>
<dbReference type="SMART" id="SM00249">
    <property type="entry name" value="PHD"/>
    <property type="match status" value="1"/>
</dbReference>
<evidence type="ECO:0000313" key="12">
    <source>
        <dbReference type="Proteomes" id="UP000800038"/>
    </source>
</evidence>
<dbReference type="PANTHER" id="PTHR10333:SF42">
    <property type="entry name" value="INHIBITOR OF GROWTH PROTEIN 5"/>
    <property type="match status" value="1"/>
</dbReference>
<feature type="binding site" evidence="8">
    <location>
        <position position="295"/>
    </location>
    <ligand>
        <name>Zn(2+)</name>
        <dbReference type="ChEBI" id="CHEBI:29105"/>
        <label>2</label>
    </ligand>
</feature>
<keyword evidence="12" id="KW-1185">Reference proteome</keyword>
<accession>A0A6A5SZP8</accession>
<feature type="binding site" evidence="8">
    <location>
        <position position="268"/>
    </location>
    <ligand>
        <name>Zn(2+)</name>
        <dbReference type="ChEBI" id="CHEBI:29105"/>
        <label>2</label>
    </ligand>
</feature>
<dbReference type="InterPro" id="IPR019787">
    <property type="entry name" value="Znf_PHD-finger"/>
</dbReference>
<evidence type="ECO:0000256" key="4">
    <source>
        <dbReference type="ARBA" id="ARBA00022771"/>
    </source>
</evidence>
<proteinExistence type="inferred from homology"/>
<evidence type="ECO:0000256" key="9">
    <source>
        <dbReference type="SAM" id="MobiDB-lite"/>
    </source>
</evidence>
<keyword evidence="6" id="KW-0156">Chromatin regulator</keyword>
<dbReference type="EMBL" id="ML976011">
    <property type="protein sequence ID" value="KAF1945162.1"/>
    <property type="molecule type" value="Genomic_DNA"/>
</dbReference>
<evidence type="ECO:0000259" key="10">
    <source>
        <dbReference type="SMART" id="SM00249"/>
    </source>
</evidence>
<comment type="subcellular location">
    <subcellularLocation>
        <location evidence="1">Nucleus</location>
    </subcellularLocation>
</comment>
<feature type="compositionally biased region" description="Polar residues" evidence="9">
    <location>
        <begin position="230"/>
        <end position="239"/>
    </location>
</feature>
<dbReference type="InterPro" id="IPR013083">
    <property type="entry name" value="Znf_RING/FYVE/PHD"/>
</dbReference>
<dbReference type="GO" id="GO:0000785">
    <property type="term" value="C:chromatin"/>
    <property type="evidence" value="ECO:0007669"/>
    <property type="project" value="UniProtKB-ARBA"/>
</dbReference>
<keyword evidence="5 8" id="KW-0862">Zinc</keyword>
<dbReference type="Proteomes" id="UP000800038">
    <property type="component" value="Unassembled WGS sequence"/>
</dbReference>
<feature type="non-terminal residue" evidence="11">
    <location>
        <position position="1"/>
    </location>
</feature>